<dbReference type="PANTHER" id="PTHR43280">
    <property type="entry name" value="ARAC-FAMILY TRANSCRIPTIONAL REGULATOR"/>
    <property type="match status" value="1"/>
</dbReference>
<dbReference type="PROSITE" id="PS01124">
    <property type="entry name" value="HTH_ARAC_FAMILY_2"/>
    <property type="match status" value="1"/>
</dbReference>
<dbReference type="OrthoDB" id="646090at2"/>
<dbReference type="AlphaFoldDB" id="A0A085ZET2"/>
<comment type="caution">
    <text evidence="5">The sequence shown here is derived from an EMBL/GenBank/DDBJ whole genome shotgun (WGS) entry which is preliminary data.</text>
</comment>
<accession>A0A085ZET2</accession>
<evidence type="ECO:0000259" key="4">
    <source>
        <dbReference type="PROSITE" id="PS01124"/>
    </source>
</evidence>
<dbReference type="EMBL" id="JPRL01000003">
    <property type="protein sequence ID" value="KFF02946.1"/>
    <property type="molecule type" value="Genomic_DNA"/>
</dbReference>
<dbReference type="GO" id="GO:0003700">
    <property type="term" value="F:DNA-binding transcription factor activity"/>
    <property type="evidence" value="ECO:0007669"/>
    <property type="project" value="InterPro"/>
</dbReference>
<keyword evidence="3" id="KW-0804">Transcription</keyword>
<dbReference type="InterPro" id="IPR009057">
    <property type="entry name" value="Homeodomain-like_sf"/>
</dbReference>
<dbReference type="GO" id="GO:0043565">
    <property type="term" value="F:sequence-specific DNA binding"/>
    <property type="evidence" value="ECO:0007669"/>
    <property type="project" value="InterPro"/>
</dbReference>
<protein>
    <recommendedName>
        <fullName evidence="4">HTH araC/xylS-type domain-containing protein</fullName>
    </recommendedName>
</protein>
<dbReference type="STRING" id="362418.IW19_22635"/>
<gene>
    <name evidence="5" type="ORF">IW19_22635</name>
</gene>
<dbReference type="Pfam" id="PF12833">
    <property type="entry name" value="HTH_18"/>
    <property type="match status" value="1"/>
</dbReference>
<keyword evidence="1" id="KW-0805">Transcription regulation</keyword>
<dbReference type="PANTHER" id="PTHR43280:SF2">
    <property type="entry name" value="HTH-TYPE TRANSCRIPTIONAL REGULATOR EXSA"/>
    <property type="match status" value="1"/>
</dbReference>
<keyword evidence="2" id="KW-0238">DNA-binding</keyword>
<proteinExistence type="predicted"/>
<dbReference type="Gene3D" id="1.10.10.60">
    <property type="entry name" value="Homeodomain-like"/>
    <property type="match status" value="1"/>
</dbReference>
<evidence type="ECO:0000313" key="5">
    <source>
        <dbReference type="EMBL" id="KFF02946.1"/>
    </source>
</evidence>
<evidence type="ECO:0000256" key="1">
    <source>
        <dbReference type="ARBA" id="ARBA00023015"/>
    </source>
</evidence>
<dbReference type="SMART" id="SM00342">
    <property type="entry name" value="HTH_ARAC"/>
    <property type="match status" value="1"/>
</dbReference>
<evidence type="ECO:0000313" key="6">
    <source>
        <dbReference type="Proteomes" id="UP000028715"/>
    </source>
</evidence>
<name>A0A085ZET2_9FLAO</name>
<dbReference type="InterPro" id="IPR018060">
    <property type="entry name" value="HTH_AraC"/>
</dbReference>
<dbReference type="SUPFAM" id="SSF46689">
    <property type="entry name" value="Homeodomain-like"/>
    <property type="match status" value="1"/>
</dbReference>
<organism evidence="5 6">
    <name type="scientific">Flavobacterium reichenbachii</name>
    <dbReference type="NCBI Taxonomy" id="362418"/>
    <lineage>
        <taxon>Bacteria</taxon>
        <taxon>Pseudomonadati</taxon>
        <taxon>Bacteroidota</taxon>
        <taxon>Flavobacteriia</taxon>
        <taxon>Flavobacteriales</taxon>
        <taxon>Flavobacteriaceae</taxon>
        <taxon>Flavobacterium</taxon>
    </lineage>
</organism>
<dbReference type="RefSeq" id="WP_035689653.1">
    <property type="nucleotide sequence ID" value="NZ_JPRL01000003.1"/>
</dbReference>
<evidence type="ECO:0000256" key="3">
    <source>
        <dbReference type="ARBA" id="ARBA00023163"/>
    </source>
</evidence>
<sequence>MDISIPIFNNIKDACEWAGIPISETLCEDFIIQEAQQWNQNKALKVPEIYKANYFTIFLVSEGSAVHRYNKEALILESSSIFITAPGHYRNYSLDNISKAYFISFTETFLNNYFFSEIYAEFPFLLSEAFIYTKVNPEDYREIESITTEIKREMELNTKEKALIIGNMLEFMLLKIKEVFKQQFNPVNDGSKISLVVNTFYKDLDSYFKQILEGQQPKQLKAKDFSDLQYLNENYFSRLIKMKTGKTPSAWINNRLLNEAKTLLSETSLPISEIASLFHFASSRYFNFYFKKQTAMTPSKYRKSMQ</sequence>
<reference evidence="5 6" key="1">
    <citation type="submission" date="2014-07" db="EMBL/GenBank/DDBJ databases">
        <title>Genome of Flavobacterium reichenbachii LMG 25512.</title>
        <authorList>
            <person name="Stropko S.J."/>
            <person name="Pipes S.E."/>
            <person name="Newman J.D."/>
        </authorList>
    </citation>
    <scope>NUCLEOTIDE SEQUENCE [LARGE SCALE GENOMIC DNA]</scope>
    <source>
        <strain evidence="5 6">LMG 25512</strain>
    </source>
</reference>
<keyword evidence="6" id="KW-1185">Reference proteome</keyword>
<feature type="domain" description="HTH araC/xylS-type" evidence="4">
    <location>
        <begin position="206"/>
        <end position="304"/>
    </location>
</feature>
<dbReference type="Proteomes" id="UP000028715">
    <property type="component" value="Unassembled WGS sequence"/>
</dbReference>
<dbReference type="eggNOG" id="COG2207">
    <property type="taxonomic scope" value="Bacteria"/>
</dbReference>
<evidence type="ECO:0000256" key="2">
    <source>
        <dbReference type="ARBA" id="ARBA00023125"/>
    </source>
</evidence>